<dbReference type="STRING" id="37928.SAMN04489742_1215"/>
<protein>
    <submittedName>
        <fullName evidence="5">Golgi phosphoprotein 3 (GPP34)</fullName>
    </submittedName>
</protein>
<sequence>MAQEPVASSPLSVPEAFLLLCLRDQDGKAMLDGSTLSYGLGGAILSELALTGAITIQGRKVVPTPGYDDDSSSGYGSFLQLIADARRPFKTDHWVTKFASRSPKKLVGNLLADRNIVARVEGRILWIFPTVKYPEVDPVPEQQLRERIGNVLSGLRPDGFSASVIALADATKILEKCFGPVSKERVKEITDGDWASKAVRDAISSAIMAATTVTTMTAVSSAGSN</sequence>
<keyword evidence="6" id="KW-1185">Reference proteome</keyword>
<dbReference type="EMBL" id="FNKH01000002">
    <property type="protein sequence ID" value="SDQ46317.1"/>
    <property type="molecule type" value="Genomic_DNA"/>
</dbReference>
<keyword evidence="2" id="KW-0333">Golgi apparatus</keyword>
<dbReference type="KEGG" id="acry:AC20117_11275"/>
<comment type="subcellular location">
    <subcellularLocation>
        <location evidence="1">Golgi apparatus membrane</location>
        <topology evidence="1">Peripheral membrane protein</topology>
        <orientation evidence="1">Cytoplasmic side</orientation>
    </subcellularLocation>
</comment>
<evidence type="ECO:0000256" key="3">
    <source>
        <dbReference type="ARBA" id="ARBA00023121"/>
    </source>
</evidence>
<name>A0A1H1B325_9MICC</name>
<reference evidence="5 6" key="1">
    <citation type="submission" date="2016-10" db="EMBL/GenBank/DDBJ databases">
        <authorList>
            <person name="de Groot N.N."/>
        </authorList>
    </citation>
    <scope>NUCLEOTIDE SEQUENCE [LARGE SCALE GENOMIC DNA]</scope>
    <source>
        <strain evidence="5 6">DSM 20117</strain>
    </source>
</reference>
<dbReference type="GO" id="GO:0012505">
    <property type="term" value="C:endomembrane system"/>
    <property type="evidence" value="ECO:0007669"/>
    <property type="project" value="UniProtKB-ARBA"/>
</dbReference>
<evidence type="ECO:0000256" key="1">
    <source>
        <dbReference type="ARBA" id="ARBA00004255"/>
    </source>
</evidence>
<evidence type="ECO:0000256" key="2">
    <source>
        <dbReference type="ARBA" id="ARBA00023034"/>
    </source>
</evidence>
<dbReference type="OrthoDB" id="4962633at2"/>
<dbReference type="RefSeq" id="WP_074699657.1">
    <property type="nucleotide sequence ID" value="NZ_CP018863.1"/>
</dbReference>
<proteinExistence type="predicted"/>
<dbReference type="InterPro" id="IPR008628">
    <property type="entry name" value="GPP34-like"/>
</dbReference>
<dbReference type="Proteomes" id="UP000181917">
    <property type="component" value="Unassembled WGS sequence"/>
</dbReference>
<accession>A0A1H1B325</accession>
<dbReference type="Pfam" id="PF05719">
    <property type="entry name" value="GPP34"/>
    <property type="match status" value="1"/>
</dbReference>
<keyword evidence="3" id="KW-0446">Lipid-binding</keyword>
<gene>
    <name evidence="5" type="ORF">SAMN04489742_1215</name>
</gene>
<dbReference type="Gene3D" id="1.10.3630.10">
    <property type="entry name" value="yeast vps74-n-term truncation variant domain like"/>
    <property type="match status" value="1"/>
</dbReference>
<dbReference type="InterPro" id="IPR038261">
    <property type="entry name" value="GPP34-like_sf"/>
</dbReference>
<dbReference type="AlphaFoldDB" id="A0A1H1B325"/>
<keyword evidence="4" id="KW-0472">Membrane</keyword>
<evidence type="ECO:0000313" key="6">
    <source>
        <dbReference type="Proteomes" id="UP000181917"/>
    </source>
</evidence>
<dbReference type="GO" id="GO:0005737">
    <property type="term" value="C:cytoplasm"/>
    <property type="evidence" value="ECO:0007669"/>
    <property type="project" value="UniProtKB-ARBA"/>
</dbReference>
<organism evidence="5 6">
    <name type="scientific">Crystallibacter crystallopoietes</name>
    <dbReference type="NCBI Taxonomy" id="37928"/>
    <lineage>
        <taxon>Bacteria</taxon>
        <taxon>Bacillati</taxon>
        <taxon>Actinomycetota</taxon>
        <taxon>Actinomycetes</taxon>
        <taxon>Micrococcales</taxon>
        <taxon>Micrococcaceae</taxon>
        <taxon>Crystallibacter</taxon>
    </lineage>
</organism>
<evidence type="ECO:0000313" key="5">
    <source>
        <dbReference type="EMBL" id="SDQ46317.1"/>
    </source>
</evidence>
<evidence type="ECO:0000256" key="4">
    <source>
        <dbReference type="ARBA" id="ARBA00023136"/>
    </source>
</evidence>
<dbReference type="GO" id="GO:0070273">
    <property type="term" value="F:phosphatidylinositol-4-phosphate binding"/>
    <property type="evidence" value="ECO:0007669"/>
    <property type="project" value="InterPro"/>
</dbReference>